<name>A0A0A8YMF4_ARUDO</name>
<evidence type="ECO:0000313" key="1">
    <source>
        <dbReference type="EMBL" id="JAD23742.1"/>
    </source>
</evidence>
<protein>
    <submittedName>
        <fullName evidence="1">Uncharacterized protein</fullName>
    </submittedName>
</protein>
<dbReference type="AlphaFoldDB" id="A0A0A8YMF4"/>
<sequence>MFGQELGCQRFSLKDVLGHRLLVPSEHAGRFYKFCKE</sequence>
<reference evidence="1" key="2">
    <citation type="journal article" date="2015" name="Data Brief">
        <title>Shoot transcriptome of the giant reed, Arundo donax.</title>
        <authorList>
            <person name="Barrero R.A."/>
            <person name="Guerrero F.D."/>
            <person name="Moolhuijzen P."/>
            <person name="Goolsby J.A."/>
            <person name="Tidwell J."/>
            <person name="Bellgard S.E."/>
            <person name="Bellgard M.I."/>
        </authorList>
    </citation>
    <scope>NUCLEOTIDE SEQUENCE</scope>
    <source>
        <tissue evidence="1">Shoot tissue taken approximately 20 cm above the soil surface</tissue>
    </source>
</reference>
<dbReference type="EMBL" id="GBRH01274153">
    <property type="protein sequence ID" value="JAD23742.1"/>
    <property type="molecule type" value="Transcribed_RNA"/>
</dbReference>
<proteinExistence type="predicted"/>
<accession>A0A0A8YMF4</accession>
<reference evidence="1" key="1">
    <citation type="submission" date="2014-09" db="EMBL/GenBank/DDBJ databases">
        <authorList>
            <person name="Magalhaes I.L.F."/>
            <person name="Oliveira U."/>
            <person name="Santos F.R."/>
            <person name="Vidigal T.H.D.A."/>
            <person name="Brescovit A.D."/>
            <person name="Santos A.J."/>
        </authorList>
    </citation>
    <scope>NUCLEOTIDE SEQUENCE</scope>
    <source>
        <tissue evidence="1">Shoot tissue taken approximately 20 cm above the soil surface</tissue>
    </source>
</reference>
<organism evidence="1">
    <name type="scientific">Arundo donax</name>
    <name type="common">Giant reed</name>
    <name type="synonym">Donax arundinaceus</name>
    <dbReference type="NCBI Taxonomy" id="35708"/>
    <lineage>
        <taxon>Eukaryota</taxon>
        <taxon>Viridiplantae</taxon>
        <taxon>Streptophyta</taxon>
        <taxon>Embryophyta</taxon>
        <taxon>Tracheophyta</taxon>
        <taxon>Spermatophyta</taxon>
        <taxon>Magnoliopsida</taxon>
        <taxon>Liliopsida</taxon>
        <taxon>Poales</taxon>
        <taxon>Poaceae</taxon>
        <taxon>PACMAD clade</taxon>
        <taxon>Arundinoideae</taxon>
        <taxon>Arundineae</taxon>
        <taxon>Arundo</taxon>
    </lineage>
</organism>